<comment type="caution">
    <text evidence="4">The sequence shown here is derived from an EMBL/GenBank/DDBJ whole genome shotgun (WGS) entry which is preliminary data.</text>
</comment>
<gene>
    <name evidence="4" type="ORF">FVP74_03595</name>
    <name evidence="3" type="ORF">SAMN04487751_2642</name>
</gene>
<dbReference type="EMBL" id="FOQZ01000005">
    <property type="protein sequence ID" value="SFI68772.1"/>
    <property type="molecule type" value="Genomic_DNA"/>
</dbReference>
<dbReference type="Pfam" id="PF12277">
    <property type="entry name" value="DUF3618"/>
    <property type="match status" value="1"/>
</dbReference>
<sequence length="191" mass="19400">MSDSPEAIRADIERTREELGLDVDALADKVTPSKIAQRQADKVRGVFGSVRDRIMGAADDASSSASSAASGVAHGAADIAHDVKAKAEGAPLAVGLIAFGVGLLVASLIPASRKEREIAESVKDTAQPLVDEVASVAKEVAGDLKAPAQEAAAAVKDRATEAVENVKSEATDAAGTVSDQAQQARSNISGS</sequence>
<dbReference type="SUPFAM" id="SSF58113">
    <property type="entry name" value="Apolipoprotein A-I"/>
    <property type="match status" value="1"/>
</dbReference>
<reference evidence="4 6" key="2">
    <citation type="submission" date="2019-08" db="EMBL/GenBank/DDBJ databases">
        <authorList>
            <person name="Dong K."/>
        </authorList>
    </citation>
    <scope>NUCLEOTIDE SEQUENCE [LARGE SCALE GENOMIC DNA]</scope>
    <source>
        <strain evidence="4 6">K-1</strain>
    </source>
</reference>
<evidence type="ECO:0000313" key="5">
    <source>
        <dbReference type="Proteomes" id="UP000198702"/>
    </source>
</evidence>
<evidence type="ECO:0000313" key="4">
    <source>
        <dbReference type="EMBL" id="TXK15482.1"/>
    </source>
</evidence>
<reference evidence="3 5" key="1">
    <citation type="submission" date="2016-10" db="EMBL/GenBank/DDBJ databases">
        <authorList>
            <person name="Varghese N."/>
            <person name="Submissions S."/>
        </authorList>
    </citation>
    <scope>NUCLEOTIDE SEQUENCE [LARGE SCALE GENOMIC DNA]</scope>
    <source>
        <strain evidence="3 5">UNC380MFSha3.1</strain>
    </source>
</reference>
<dbReference type="AlphaFoldDB" id="A0A5C8IAV6"/>
<evidence type="ECO:0000256" key="1">
    <source>
        <dbReference type="SAM" id="MobiDB-lite"/>
    </source>
</evidence>
<evidence type="ECO:0000313" key="6">
    <source>
        <dbReference type="Proteomes" id="UP000321949"/>
    </source>
</evidence>
<dbReference type="OrthoDB" id="3218417at2"/>
<evidence type="ECO:0000256" key="2">
    <source>
        <dbReference type="SAM" id="Phobius"/>
    </source>
</evidence>
<dbReference type="Gene3D" id="1.20.120.20">
    <property type="entry name" value="Apolipoprotein"/>
    <property type="match status" value="1"/>
</dbReference>
<accession>A0A5C8IAV6</accession>
<organism evidence="4 6">
    <name type="scientific">Microbacterium saccharophilum</name>
    <dbReference type="NCBI Taxonomy" id="1213358"/>
    <lineage>
        <taxon>Bacteria</taxon>
        <taxon>Bacillati</taxon>
        <taxon>Actinomycetota</taxon>
        <taxon>Actinomycetes</taxon>
        <taxon>Micrococcales</taxon>
        <taxon>Microbacteriaceae</taxon>
        <taxon>Microbacterium</taxon>
    </lineage>
</organism>
<keyword evidence="6" id="KW-1185">Reference proteome</keyword>
<dbReference type="InterPro" id="IPR022062">
    <property type="entry name" value="DUF3618"/>
</dbReference>
<dbReference type="EMBL" id="VRSX01000001">
    <property type="protein sequence ID" value="TXK15482.1"/>
    <property type="molecule type" value="Genomic_DNA"/>
</dbReference>
<dbReference type="RefSeq" id="WP_028497299.1">
    <property type="nucleotide sequence ID" value="NZ_BKAH01000002.1"/>
</dbReference>
<keyword evidence="2" id="KW-1133">Transmembrane helix</keyword>
<proteinExistence type="predicted"/>
<feature type="transmembrane region" description="Helical" evidence="2">
    <location>
        <begin position="92"/>
        <end position="111"/>
    </location>
</feature>
<keyword evidence="2" id="KW-0812">Transmembrane</keyword>
<evidence type="ECO:0000313" key="3">
    <source>
        <dbReference type="EMBL" id="SFI68772.1"/>
    </source>
</evidence>
<protein>
    <submittedName>
        <fullName evidence="4">DUF3618 domain-containing protein</fullName>
    </submittedName>
</protein>
<feature type="region of interest" description="Disordered" evidence="1">
    <location>
        <begin position="170"/>
        <end position="191"/>
    </location>
</feature>
<keyword evidence="2" id="KW-0472">Membrane</keyword>
<feature type="compositionally biased region" description="Polar residues" evidence="1">
    <location>
        <begin position="177"/>
        <end position="191"/>
    </location>
</feature>
<name>A0A5C8IAV6_9MICO</name>
<dbReference type="Proteomes" id="UP000321949">
    <property type="component" value="Unassembled WGS sequence"/>
</dbReference>
<dbReference type="Proteomes" id="UP000198702">
    <property type="component" value="Unassembled WGS sequence"/>
</dbReference>